<name>A0A8J3YHH2_9ACTN</name>
<gene>
    <name evidence="3" type="ORF">Val02_14080</name>
</gene>
<evidence type="ECO:0000256" key="2">
    <source>
        <dbReference type="SAM" id="Phobius"/>
    </source>
</evidence>
<keyword evidence="2" id="KW-0812">Transmembrane</keyword>
<proteinExistence type="predicted"/>
<comment type="caution">
    <text evidence="3">The sequence shown here is derived from an EMBL/GenBank/DDBJ whole genome shotgun (WGS) entry which is preliminary data.</text>
</comment>
<dbReference type="Proteomes" id="UP000619260">
    <property type="component" value="Unassembled WGS sequence"/>
</dbReference>
<sequence length="311" mass="33661">MLSNSTRKRLFGRKSGTVTLIETKVHRSSTRNAKAAFVLTALIVGLLTAVIAADRVHPIVALFLGAAAGFAAGVVVGLPVLVWPWLRIVWWWLPEITGSSALIYGWMQLVWATTWPVRLVVVAVLVGVPAAFAPVRRFVVAWAWCLIVRHRLRTCFARFIKADQSGTLPLILLARPTPVGERVWIYLRPGLALKDITNRLDKLEVACHAKNVTAIHASDTTAALVRIDIKRRRVLTANVGNPLVDLVDPNTPTLDTTPGDLPTALDLPDVATTVPATSAPREGNGRKPAVNAAKPATGNATADADDINDWI</sequence>
<feature type="transmembrane region" description="Helical" evidence="2">
    <location>
        <begin position="119"/>
        <end position="148"/>
    </location>
</feature>
<accession>A0A8J3YHH2</accession>
<evidence type="ECO:0000313" key="3">
    <source>
        <dbReference type="EMBL" id="GIJ44522.1"/>
    </source>
</evidence>
<keyword evidence="2" id="KW-1133">Transmembrane helix</keyword>
<protein>
    <submittedName>
        <fullName evidence="3">Uncharacterized protein</fullName>
    </submittedName>
</protein>
<reference evidence="3" key="1">
    <citation type="submission" date="2021-01" db="EMBL/GenBank/DDBJ databases">
        <title>Whole genome shotgun sequence of Virgisporangium aliadipatigenens NBRC 105644.</title>
        <authorList>
            <person name="Komaki H."/>
            <person name="Tamura T."/>
        </authorList>
    </citation>
    <scope>NUCLEOTIDE SEQUENCE</scope>
    <source>
        <strain evidence="3">NBRC 105644</strain>
    </source>
</reference>
<organism evidence="3 4">
    <name type="scientific">Virgisporangium aliadipatigenens</name>
    <dbReference type="NCBI Taxonomy" id="741659"/>
    <lineage>
        <taxon>Bacteria</taxon>
        <taxon>Bacillati</taxon>
        <taxon>Actinomycetota</taxon>
        <taxon>Actinomycetes</taxon>
        <taxon>Micromonosporales</taxon>
        <taxon>Micromonosporaceae</taxon>
        <taxon>Virgisporangium</taxon>
    </lineage>
</organism>
<dbReference type="EMBL" id="BOPF01000004">
    <property type="protein sequence ID" value="GIJ44522.1"/>
    <property type="molecule type" value="Genomic_DNA"/>
</dbReference>
<feature type="transmembrane region" description="Helical" evidence="2">
    <location>
        <begin position="59"/>
        <end position="82"/>
    </location>
</feature>
<feature type="transmembrane region" description="Helical" evidence="2">
    <location>
        <begin position="35"/>
        <end position="53"/>
    </location>
</feature>
<evidence type="ECO:0000256" key="1">
    <source>
        <dbReference type="SAM" id="MobiDB-lite"/>
    </source>
</evidence>
<keyword evidence="2" id="KW-0472">Membrane</keyword>
<keyword evidence="4" id="KW-1185">Reference proteome</keyword>
<feature type="region of interest" description="Disordered" evidence="1">
    <location>
        <begin position="274"/>
        <end position="311"/>
    </location>
</feature>
<dbReference type="AlphaFoldDB" id="A0A8J3YHH2"/>
<evidence type="ECO:0000313" key="4">
    <source>
        <dbReference type="Proteomes" id="UP000619260"/>
    </source>
</evidence>
<feature type="transmembrane region" description="Helical" evidence="2">
    <location>
        <begin position="89"/>
        <end position="107"/>
    </location>
</feature>